<protein>
    <recommendedName>
        <fullName evidence="4">DUF2784 domain-containing protein</fullName>
    </recommendedName>
</protein>
<proteinExistence type="predicted"/>
<feature type="transmembrane region" description="Helical" evidence="1">
    <location>
        <begin position="12"/>
        <end position="35"/>
    </location>
</feature>
<dbReference type="InterPro" id="IPR021218">
    <property type="entry name" value="DUF2784"/>
</dbReference>
<evidence type="ECO:0000313" key="2">
    <source>
        <dbReference type="EMBL" id="AOZ04458.1"/>
    </source>
</evidence>
<accession>A0ABN4TCL1</accession>
<feature type="transmembrane region" description="Helical" evidence="1">
    <location>
        <begin position="102"/>
        <end position="121"/>
    </location>
</feature>
<sequence length="143" mass="16154">MPAAASFPWSAWAADAVLLLHFAFIAFVVAGALLLPRWPRLAWLHLPALAWGVLVEWNGWICPLTPLENALRHAAGQAGYAGGFIARYLLPWIYPAGLTPAIQWWLGVLALALNLAWYGLWWRQWRRRAHGARPVRPVRPVRH</sequence>
<keyword evidence="1" id="KW-0812">Transmembrane</keyword>
<evidence type="ECO:0000313" key="3">
    <source>
        <dbReference type="Proteomes" id="UP000177515"/>
    </source>
</evidence>
<evidence type="ECO:0000256" key="1">
    <source>
        <dbReference type="SAM" id="Phobius"/>
    </source>
</evidence>
<dbReference type="Pfam" id="PF10861">
    <property type="entry name" value="DUF2784"/>
    <property type="match status" value="1"/>
</dbReference>
<keyword evidence="1" id="KW-1133">Transmembrane helix</keyword>
<feature type="transmembrane region" description="Helical" evidence="1">
    <location>
        <begin position="42"/>
        <end position="61"/>
    </location>
</feature>
<dbReference type="Proteomes" id="UP000177515">
    <property type="component" value="Chromosome 1"/>
</dbReference>
<reference evidence="2 3" key="1">
    <citation type="submission" date="2016-10" db="EMBL/GenBank/DDBJ databases">
        <title>Complete genome sequences of three Cupriavidus strains isolated from various Malaysian environments.</title>
        <authorList>
            <person name="Abdullah A.A.-A."/>
            <person name="Shafie N.A.H."/>
            <person name="Lau N.S."/>
        </authorList>
    </citation>
    <scope>NUCLEOTIDE SEQUENCE [LARGE SCALE GENOMIC DNA]</scope>
    <source>
        <strain evidence="2 3">USMAA1020</strain>
    </source>
</reference>
<evidence type="ECO:0008006" key="4">
    <source>
        <dbReference type="Google" id="ProtNLM"/>
    </source>
</evidence>
<dbReference type="RefSeq" id="WP_071068404.1">
    <property type="nucleotide sequence ID" value="NZ_CP017754.1"/>
</dbReference>
<dbReference type="EMBL" id="CP017754">
    <property type="protein sequence ID" value="AOZ04458.1"/>
    <property type="molecule type" value="Genomic_DNA"/>
</dbReference>
<organism evidence="2 3">
    <name type="scientific">Cupriavidus malaysiensis</name>
    <dbReference type="NCBI Taxonomy" id="367825"/>
    <lineage>
        <taxon>Bacteria</taxon>
        <taxon>Pseudomonadati</taxon>
        <taxon>Pseudomonadota</taxon>
        <taxon>Betaproteobacteria</taxon>
        <taxon>Burkholderiales</taxon>
        <taxon>Burkholderiaceae</taxon>
        <taxon>Cupriavidus</taxon>
    </lineage>
</organism>
<name>A0ABN4TCL1_9BURK</name>
<gene>
    <name evidence="2" type="ORF">BKK80_00355</name>
</gene>
<keyword evidence="3" id="KW-1185">Reference proteome</keyword>
<keyword evidence="1" id="KW-0472">Membrane</keyword>